<keyword evidence="1" id="KW-0472">Membrane</keyword>
<name>A0AA88SI66_TACVA</name>
<gene>
    <name evidence="2" type="ORF">Q7C36_014926</name>
</gene>
<keyword evidence="3" id="KW-1185">Reference proteome</keyword>
<keyword evidence="1" id="KW-0812">Transmembrane</keyword>
<protein>
    <recommendedName>
        <fullName evidence="4">Ig-like domain-containing protein</fullName>
    </recommendedName>
</protein>
<evidence type="ECO:0000256" key="1">
    <source>
        <dbReference type="SAM" id="Phobius"/>
    </source>
</evidence>
<dbReference type="EMBL" id="JAVHJS010000015">
    <property type="protein sequence ID" value="KAK2834225.1"/>
    <property type="molecule type" value="Genomic_DNA"/>
</dbReference>
<dbReference type="Proteomes" id="UP001187315">
    <property type="component" value="Unassembled WGS sequence"/>
</dbReference>
<evidence type="ECO:0000313" key="2">
    <source>
        <dbReference type="EMBL" id="KAK2834225.1"/>
    </source>
</evidence>
<dbReference type="AlphaFoldDB" id="A0AA88SI66"/>
<reference evidence="2" key="1">
    <citation type="submission" date="2023-08" db="EMBL/GenBank/DDBJ databases">
        <title>Pelteobagrus vachellii genome.</title>
        <authorList>
            <person name="Liu H."/>
        </authorList>
    </citation>
    <scope>NUCLEOTIDE SEQUENCE</scope>
    <source>
        <strain evidence="2">PRFRI_2022a</strain>
        <tissue evidence="2">Muscle</tissue>
    </source>
</reference>
<organism evidence="2 3">
    <name type="scientific">Tachysurus vachellii</name>
    <name type="common">Darkbarbel catfish</name>
    <name type="synonym">Pelteobagrus vachellii</name>
    <dbReference type="NCBI Taxonomy" id="175792"/>
    <lineage>
        <taxon>Eukaryota</taxon>
        <taxon>Metazoa</taxon>
        <taxon>Chordata</taxon>
        <taxon>Craniata</taxon>
        <taxon>Vertebrata</taxon>
        <taxon>Euteleostomi</taxon>
        <taxon>Actinopterygii</taxon>
        <taxon>Neopterygii</taxon>
        <taxon>Teleostei</taxon>
        <taxon>Ostariophysi</taxon>
        <taxon>Siluriformes</taxon>
        <taxon>Bagridae</taxon>
        <taxon>Tachysurus</taxon>
    </lineage>
</organism>
<evidence type="ECO:0000313" key="3">
    <source>
        <dbReference type="Proteomes" id="UP001187315"/>
    </source>
</evidence>
<sequence>MDVTGLTPLLIVTQIFDVYFSHYCITFRPVLSDEECQPCPQDSTKVLCLPGNVTVQVKNNSTNTSTYANMTCYTNLSPNMINGFEWLKNQQKIPNVNQSFLVQNITQKTTYTCTVLSLCGNFNSTIFEIGSTRNQFHVVLLICGVGAVFIILTFGISMKIMLKRGEVQRQARRQQRQAMQSNESTATTISYW</sequence>
<feature type="transmembrane region" description="Helical" evidence="1">
    <location>
        <begin position="136"/>
        <end position="162"/>
    </location>
</feature>
<evidence type="ECO:0008006" key="4">
    <source>
        <dbReference type="Google" id="ProtNLM"/>
    </source>
</evidence>
<proteinExistence type="predicted"/>
<comment type="caution">
    <text evidence="2">The sequence shown here is derived from an EMBL/GenBank/DDBJ whole genome shotgun (WGS) entry which is preliminary data.</text>
</comment>
<accession>A0AA88SI66</accession>
<keyword evidence="1" id="KW-1133">Transmembrane helix</keyword>